<gene>
    <name evidence="1" type="ORF">FK530_09330</name>
</gene>
<reference evidence="1 2" key="1">
    <citation type="submission" date="2019-06" db="EMBL/GenBank/DDBJ databases">
        <title>Tsukamurella conjunctivitidis sp. nov., Tsukamurella assacharolytica sp. nov. and Tsukamurella sputae sp. nov. isolated from patients with conjunctivitis, bacteraemia (lymphoma) and respiratory infection (sputum) in Hong Kong.</title>
        <authorList>
            <person name="Teng J.L.L."/>
            <person name="Lee H.H."/>
            <person name="Fong J.Y.H."/>
            <person name="Fok K.M.N."/>
            <person name="Lau S.K.P."/>
            <person name="Woo P.C.Y."/>
        </authorList>
    </citation>
    <scope>NUCLEOTIDE SEQUENCE [LARGE SCALE GENOMIC DNA]</scope>
    <source>
        <strain evidence="1 2">HKU72</strain>
    </source>
</reference>
<evidence type="ECO:0000313" key="1">
    <source>
        <dbReference type="EMBL" id="TWS29016.1"/>
    </source>
</evidence>
<evidence type="ECO:0000313" key="2">
    <source>
        <dbReference type="Proteomes" id="UP000319375"/>
    </source>
</evidence>
<dbReference type="AlphaFoldDB" id="A0A5C5S0S5"/>
<dbReference type="EMBL" id="VIGX01000004">
    <property type="protein sequence ID" value="TWS29016.1"/>
    <property type="molecule type" value="Genomic_DNA"/>
</dbReference>
<protein>
    <submittedName>
        <fullName evidence="1">Uncharacterized protein</fullName>
    </submittedName>
</protein>
<name>A0A5C5S0S5_9ACTN</name>
<sequence>MSALNALDGTVVGPVEVDPREPVVYVPIAGTDPERPTMLLLDLEDLDALVEARARLVESYPAALTRTPQGDK</sequence>
<organism evidence="1 2">
    <name type="scientific">Tsukamurella conjunctivitidis</name>
    <dbReference type="NCBI Taxonomy" id="2592068"/>
    <lineage>
        <taxon>Bacteria</taxon>
        <taxon>Bacillati</taxon>
        <taxon>Actinomycetota</taxon>
        <taxon>Actinomycetes</taxon>
        <taxon>Mycobacteriales</taxon>
        <taxon>Tsukamurellaceae</taxon>
        <taxon>Tsukamurella</taxon>
    </lineage>
</organism>
<dbReference type="RefSeq" id="WP_146486747.1">
    <property type="nucleotide sequence ID" value="NZ_VIGX01000004.1"/>
</dbReference>
<comment type="caution">
    <text evidence="1">The sequence shown here is derived from an EMBL/GenBank/DDBJ whole genome shotgun (WGS) entry which is preliminary data.</text>
</comment>
<dbReference type="Proteomes" id="UP000319375">
    <property type="component" value="Unassembled WGS sequence"/>
</dbReference>
<accession>A0A5C5S0S5</accession>
<keyword evidence="2" id="KW-1185">Reference proteome</keyword>
<proteinExistence type="predicted"/>